<reference evidence="1" key="1">
    <citation type="submission" date="2021-03" db="EMBL/GenBank/DDBJ databases">
        <authorList>
            <person name="Tran Van P."/>
        </authorList>
    </citation>
    <scope>NUCLEOTIDE SEQUENCE</scope>
</reference>
<sequence length="22" mass="2573">MKLTMELTNARQRIKLGKLKSL</sequence>
<keyword evidence="2" id="KW-1185">Reference proteome</keyword>
<protein>
    <submittedName>
        <fullName evidence="1">Uncharacterized protein</fullName>
    </submittedName>
</protein>
<organism evidence="1 2">
    <name type="scientific">Timema podura</name>
    <name type="common">Walking stick</name>
    <dbReference type="NCBI Taxonomy" id="61482"/>
    <lineage>
        <taxon>Eukaryota</taxon>
        <taxon>Metazoa</taxon>
        <taxon>Ecdysozoa</taxon>
        <taxon>Arthropoda</taxon>
        <taxon>Hexapoda</taxon>
        <taxon>Insecta</taxon>
        <taxon>Pterygota</taxon>
        <taxon>Neoptera</taxon>
        <taxon>Polyneoptera</taxon>
        <taxon>Phasmatodea</taxon>
        <taxon>Timematodea</taxon>
        <taxon>Timematoidea</taxon>
        <taxon>Timematidae</taxon>
        <taxon>Timema</taxon>
    </lineage>
</organism>
<gene>
    <name evidence="1" type="ORF">TPAB3V08_LOCUS11844</name>
</gene>
<dbReference type="Proteomes" id="UP001153148">
    <property type="component" value="Unassembled WGS sequence"/>
</dbReference>
<evidence type="ECO:0000313" key="1">
    <source>
        <dbReference type="EMBL" id="CAG2064900.1"/>
    </source>
</evidence>
<comment type="caution">
    <text evidence="1">The sequence shown here is derived from an EMBL/GenBank/DDBJ whole genome shotgun (WGS) entry which is preliminary data.</text>
</comment>
<proteinExistence type="predicted"/>
<name>A0ABN7PHI1_TIMPD</name>
<evidence type="ECO:0000313" key="2">
    <source>
        <dbReference type="Proteomes" id="UP001153148"/>
    </source>
</evidence>
<accession>A0ABN7PHI1</accession>
<dbReference type="EMBL" id="CAJPIN010037846">
    <property type="protein sequence ID" value="CAG2064900.1"/>
    <property type="molecule type" value="Genomic_DNA"/>
</dbReference>